<evidence type="ECO:0000313" key="1">
    <source>
        <dbReference type="EMBL" id="AEP87972.1"/>
    </source>
</evidence>
<keyword evidence="2" id="KW-1185">Reference proteome</keyword>
<dbReference type="KEGG" id="bst:GYO_3393"/>
<organism evidence="1 2">
    <name type="scientific">Bacillus spizizenii (strain DSM 15029 / JCM 12233 / NBRC 101239 / NRRL B-23049 / TU-B-10)</name>
    <name type="common">Bacillus subtilis subsp. spizizenii</name>
    <dbReference type="NCBI Taxonomy" id="1052585"/>
    <lineage>
        <taxon>Bacteria</taxon>
        <taxon>Bacillati</taxon>
        <taxon>Bacillota</taxon>
        <taxon>Bacilli</taxon>
        <taxon>Bacillales</taxon>
        <taxon>Bacillaceae</taxon>
        <taxon>Bacillus</taxon>
    </lineage>
</organism>
<accession>G4NZZ3</accession>
<dbReference type="Proteomes" id="UP000002651">
    <property type="component" value="Chromosome"/>
</dbReference>
<gene>
    <name evidence="1" type="ordered locus">GYO_3393</name>
</gene>
<proteinExistence type="predicted"/>
<dbReference type="EMBL" id="CP002905">
    <property type="protein sequence ID" value="AEP87972.1"/>
    <property type="molecule type" value="Genomic_DNA"/>
</dbReference>
<name>G4NZZ3_BACS4</name>
<evidence type="ECO:0000313" key="2">
    <source>
        <dbReference type="Proteomes" id="UP000002651"/>
    </source>
</evidence>
<dbReference type="AlphaFoldDB" id="G4NZZ3"/>
<dbReference type="HOGENOM" id="CLU_3340310_0_0_9"/>
<protein>
    <submittedName>
        <fullName evidence="1">Uncharacterized protein</fullName>
    </submittedName>
</protein>
<sequence>MYWKIHDLQVNCFTLISEQQKGSANGLFLTNKKTLIE</sequence>
<reference evidence="1 2" key="1">
    <citation type="journal article" date="2012" name="J. Bacteriol.">
        <title>Whole-genome sequences of Bacillus subtilis and close relatives.</title>
        <authorList>
            <person name="Earl A.M."/>
            <person name="Eppinger M."/>
            <person name="Fricke W.F."/>
            <person name="Rosovitz M.J."/>
            <person name="Rasko D.A."/>
            <person name="Daugherty S."/>
            <person name="Losick R."/>
            <person name="Kolter R."/>
            <person name="Ravel J."/>
        </authorList>
    </citation>
    <scope>NUCLEOTIDE SEQUENCE [LARGE SCALE GENOMIC DNA]</scope>
    <source>
        <strain evidence="2">DSM 15029 / JCM 12233 / NBRC 101239 / NRRL B-23049 / TU-B-10</strain>
    </source>
</reference>